<dbReference type="Proteomes" id="UP001157418">
    <property type="component" value="Unassembled WGS sequence"/>
</dbReference>
<evidence type="ECO:0000259" key="1">
    <source>
        <dbReference type="Pfam" id="PF14214"/>
    </source>
</evidence>
<protein>
    <recommendedName>
        <fullName evidence="1">Helitron helicase-like domain-containing protein</fullName>
    </recommendedName>
</protein>
<comment type="caution">
    <text evidence="2">The sequence shown here is derived from an EMBL/GenBank/DDBJ whole genome shotgun (WGS) entry which is preliminary data.</text>
</comment>
<dbReference type="AlphaFoldDB" id="A0AAU9NUU8"/>
<organism evidence="2 3">
    <name type="scientific">Lactuca virosa</name>
    <dbReference type="NCBI Taxonomy" id="75947"/>
    <lineage>
        <taxon>Eukaryota</taxon>
        <taxon>Viridiplantae</taxon>
        <taxon>Streptophyta</taxon>
        <taxon>Embryophyta</taxon>
        <taxon>Tracheophyta</taxon>
        <taxon>Spermatophyta</taxon>
        <taxon>Magnoliopsida</taxon>
        <taxon>eudicotyledons</taxon>
        <taxon>Gunneridae</taxon>
        <taxon>Pentapetalae</taxon>
        <taxon>asterids</taxon>
        <taxon>campanulids</taxon>
        <taxon>Asterales</taxon>
        <taxon>Asteraceae</taxon>
        <taxon>Cichorioideae</taxon>
        <taxon>Cichorieae</taxon>
        <taxon>Lactucinae</taxon>
        <taxon>Lactuca</taxon>
    </lineage>
</organism>
<proteinExistence type="predicted"/>
<dbReference type="PANTHER" id="PTHR45786">
    <property type="entry name" value="DNA BINDING PROTEIN-LIKE"/>
    <property type="match status" value="1"/>
</dbReference>
<name>A0AAU9NUU8_9ASTR</name>
<accession>A0AAU9NUU8</accession>
<dbReference type="EMBL" id="CAKMRJ010005412">
    <property type="protein sequence ID" value="CAH1441528.1"/>
    <property type="molecule type" value="Genomic_DNA"/>
</dbReference>
<keyword evidence="3" id="KW-1185">Reference proteome</keyword>
<feature type="domain" description="Helitron helicase-like" evidence="1">
    <location>
        <begin position="148"/>
        <end position="328"/>
    </location>
</feature>
<dbReference type="Pfam" id="PF14214">
    <property type="entry name" value="Helitron_like_N"/>
    <property type="match status" value="1"/>
</dbReference>
<dbReference type="PANTHER" id="PTHR45786:SF66">
    <property type="entry name" value="HOOK MOTIF PROTEIN, PUTATIVE-RELATED"/>
    <property type="match status" value="1"/>
</dbReference>
<sequence>MKKIFDDPIIQDIFCDYLDHGDQIVICQICHAKLWKAESIRGQKKGNTSYSLCCGYGKVELPSLKEAPPSYQNLGRTTTSTSTSRSYDLQIIEFLKDMLDSNNALVKSYRMYPLLFPYGDDGYRVDILHRGISSSSNSKRPTCTMREFFAYRIQDMDQSFSLILNAKRLFQQFLVDGYTMIESERLFFIRNQQKILRCESYENLRNQQALGSTDISNVGQRVILPSSFTGGARYMMQNYLDAMSLCKWFGYPDFFITFTCNPKWPEVQRFLKDTSLHPEDRPDILCRLFKIKLDAFIKDLRENEVFGKVQAVVYTIEFQKRGLPHSHICLFMHADCKLPTVEYIDPIVSAEIPNIDDDPELYSLVKEFMIHSPCGAENLNCPCMLDRKCSKNFPKQFCNHTSVDSNGFPLYRRRDDGHFVEKSGVQLDNRNVVPYNKYLLKRYQAHINV</sequence>
<reference evidence="2 3" key="1">
    <citation type="submission" date="2022-01" db="EMBL/GenBank/DDBJ databases">
        <authorList>
            <person name="Xiong W."/>
            <person name="Schranz E."/>
        </authorList>
    </citation>
    <scope>NUCLEOTIDE SEQUENCE [LARGE SCALE GENOMIC DNA]</scope>
</reference>
<evidence type="ECO:0000313" key="3">
    <source>
        <dbReference type="Proteomes" id="UP001157418"/>
    </source>
</evidence>
<evidence type="ECO:0000313" key="2">
    <source>
        <dbReference type="EMBL" id="CAH1441528.1"/>
    </source>
</evidence>
<gene>
    <name evidence="2" type="ORF">LVIROSA_LOCUS27578</name>
</gene>
<dbReference type="InterPro" id="IPR025476">
    <property type="entry name" value="Helitron_helicase-like"/>
</dbReference>